<dbReference type="EMBL" id="JACCJB010000005">
    <property type="protein sequence ID" value="KAF6227100.1"/>
    <property type="molecule type" value="Genomic_DNA"/>
</dbReference>
<proteinExistence type="predicted"/>
<feature type="compositionally biased region" description="Low complexity" evidence="1">
    <location>
        <begin position="472"/>
        <end position="481"/>
    </location>
</feature>
<feature type="region of interest" description="Disordered" evidence="1">
    <location>
        <begin position="201"/>
        <end position="226"/>
    </location>
</feature>
<dbReference type="Proteomes" id="UP000593566">
    <property type="component" value="Unassembled WGS sequence"/>
</dbReference>
<feature type="region of interest" description="Disordered" evidence="1">
    <location>
        <begin position="148"/>
        <end position="169"/>
    </location>
</feature>
<feature type="region of interest" description="Disordered" evidence="1">
    <location>
        <begin position="465"/>
        <end position="490"/>
    </location>
</feature>
<dbReference type="Pfam" id="PF24494">
    <property type="entry name" value="DUF7587"/>
    <property type="match status" value="1"/>
</dbReference>
<keyword evidence="4" id="KW-1185">Reference proteome</keyword>
<evidence type="ECO:0000313" key="4">
    <source>
        <dbReference type="Proteomes" id="UP000593566"/>
    </source>
</evidence>
<evidence type="ECO:0000259" key="2">
    <source>
        <dbReference type="Pfam" id="PF24494"/>
    </source>
</evidence>
<dbReference type="AlphaFoldDB" id="A0A8H6CNT7"/>
<dbReference type="RefSeq" id="XP_037155408.1">
    <property type="nucleotide sequence ID" value="XM_037299407.1"/>
</dbReference>
<evidence type="ECO:0000256" key="1">
    <source>
        <dbReference type="SAM" id="MobiDB-lite"/>
    </source>
</evidence>
<dbReference type="InterPro" id="IPR056009">
    <property type="entry name" value="DUF7587"/>
</dbReference>
<evidence type="ECO:0000313" key="3">
    <source>
        <dbReference type="EMBL" id="KAF6227100.1"/>
    </source>
</evidence>
<feature type="compositionally biased region" description="Basic and acidic residues" evidence="1">
    <location>
        <begin position="148"/>
        <end position="159"/>
    </location>
</feature>
<name>A0A8H6CNT7_9LECA</name>
<organism evidence="3 4">
    <name type="scientific">Letharia lupina</name>
    <dbReference type="NCBI Taxonomy" id="560253"/>
    <lineage>
        <taxon>Eukaryota</taxon>
        <taxon>Fungi</taxon>
        <taxon>Dikarya</taxon>
        <taxon>Ascomycota</taxon>
        <taxon>Pezizomycotina</taxon>
        <taxon>Lecanoromycetes</taxon>
        <taxon>OSLEUM clade</taxon>
        <taxon>Lecanoromycetidae</taxon>
        <taxon>Lecanorales</taxon>
        <taxon>Lecanorineae</taxon>
        <taxon>Parmeliaceae</taxon>
        <taxon>Letharia</taxon>
    </lineage>
</organism>
<accession>A0A8H6CNT7</accession>
<gene>
    <name evidence="3" type="ORF">HO133_008541</name>
</gene>
<reference evidence="3 4" key="1">
    <citation type="journal article" date="2020" name="Genomics">
        <title>Complete, high-quality genomes from long-read metagenomic sequencing of two wolf lichen thalli reveals enigmatic genome architecture.</title>
        <authorList>
            <person name="McKenzie S.K."/>
            <person name="Walston R.F."/>
            <person name="Allen J.L."/>
        </authorList>
    </citation>
    <scope>NUCLEOTIDE SEQUENCE [LARGE SCALE GENOMIC DNA]</scope>
    <source>
        <strain evidence="3">WasteWater1</strain>
    </source>
</reference>
<comment type="caution">
    <text evidence="3">The sequence shown here is derived from an EMBL/GenBank/DDBJ whole genome shotgun (WGS) entry which is preliminary data.</text>
</comment>
<dbReference type="GeneID" id="59336937"/>
<sequence length="635" mass="70576">MDVDSNVPVKVEADDEDLPSTLKPASRALSDGSRDETPTPTYKHSWTLEQRLTLAMLAESYSNNWNEKTSVFNHFHRSDLRRCGGLRRPVINTQFNDMRKKGFNAGNGFKKLQSTLSPYDRAKMVSRAGLEKKAHEIGILLHAKEASDSSLMSDKDNAQGHKRKRTDSIDDARTDFFPHLSDNDCQTASYAKTVHGLTLLPKTPTKSNGRQKGNGLLTPPDSREAKMPRLTTEKRLAQIGFRAFTGQSQGTYSSVLGIRAGAFLNCPTIPLARNLEVTLYRGEALHHITKHDHSRPSKFVSATKNPMRALHMALRGGEDASIAVIDLTKADERGNVEKAHNLKLKTDFRYTGAGEYLIFGGVDNEVGLLSLSAELANKYKAIISHIPLSRLLVNMPTTPGSDDPFFLKDYKFYNAEGGRKRGQWNQNVAFKNGAVQGYYAVRSGTLGALTSLDIENDISSGREIIEIDESASDQTTDSESSSSDKDDPIPAEVEDWVRDTQAKQTPLQYFDLETNKWTTQEEDLSDDFFAELRDIAGNVVNNGSKIDGDNLVENVAGISQSEHQRRDMAVDPGFGWLEMDTNAVNEKSMVVPATNHSEEFKNLNDLVADVMHMHGDEAIRGHNKVIDYEFSWTGM</sequence>
<feature type="domain" description="DUF7587" evidence="2">
    <location>
        <begin position="238"/>
        <end position="364"/>
    </location>
</feature>
<feature type="region of interest" description="Disordered" evidence="1">
    <location>
        <begin position="1"/>
        <end position="42"/>
    </location>
</feature>
<protein>
    <recommendedName>
        <fullName evidence="2">DUF7587 domain-containing protein</fullName>
    </recommendedName>
</protein>